<name>A0A1F8EGY0_9BACT</name>
<evidence type="ECO:0000313" key="1">
    <source>
        <dbReference type="EMBL" id="OGM99619.1"/>
    </source>
</evidence>
<dbReference type="Proteomes" id="UP000177117">
    <property type="component" value="Unassembled WGS sequence"/>
</dbReference>
<evidence type="ECO:0000313" key="2">
    <source>
        <dbReference type="Proteomes" id="UP000177117"/>
    </source>
</evidence>
<dbReference type="EMBL" id="MGJD01000039">
    <property type="protein sequence ID" value="OGM99619.1"/>
    <property type="molecule type" value="Genomic_DNA"/>
</dbReference>
<accession>A0A1F8EGY0</accession>
<dbReference type="AlphaFoldDB" id="A0A1F8EGY0"/>
<sequence length="84" mass="9413">MDFMIKNFYSPKIKIWFEPMFLTGSFAVLSGAAPPPFRIFAGGFPRPEPVEGRNAFEPYFAESGISFCPEKSVRFGGRAKRGDI</sequence>
<organism evidence="1 2">
    <name type="scientific">Candidatus Yanofskybacteria bacterium RIFCSPHIGHO2_01_FULL_41_53</name>
    <dbReference type="NCBI Taxonomy" id="1802663"/>
    <lineage>
        <taxon>Bacteria</taxon>
        <taxon>Candidatus Yanofskyibacteriota</taxon>
    </lineage>
</organism>
<reference evidence="1 2" key="1">
    <citation type="journal article" date="2016" name="Nat. Commun.">
        <title>Thousands of microbial genomes shed light on interconnected biogeochemical processes in an aquifer system.</title>
        <authorList>
            <person name="Anantharaman K."/>
            <person name="Brown C.T."/>
            <person name="Hug L.A."/>
            <person name="Sharon I."/>
            <person name="Castelle C.J."/>
            <person name="Probst A.J."/>
            <person name="Thomas B.C."/>
            <person name="Singh A."/>
            <person name="Wilkins M.J."/>
            <person name="Karaoz U."/>
            <person name="Brodie E.L."/>
            <person name="Williams K.H."/>
            <person name="Hubbard S.S."/>
            <person name="Banfield J.F."/>
        </authorList>
    </citation>
    <scope>NUCLEOTIDE SEQUENCE [LARGE SCALE GENOMIC DNA]</scope>
</reference>
<protein>
    <submittedName>
        <fullName evidence="1">Uncharacterized protein</fullName>
    </submittedName>
</protein>
<proteinExistence type="predicted"/>
<comment type="caution">
    <text evidence="1">The sequence shown here is derived from an EMBL/GenBank/DDBJ whole genome shotgun (WGS) entry which is preliminary data.</text>
</comment>
<gene>
    <name evidence="1" type="ORF">A2650_02525</name>
</gene>